<evidence type="ECO:0008006" key="10">
    <source>
        <dbReference type="Google" id="ProtNLM"/>
    </source>
</evidence>
<feature type="region of interest" description="Disordered" evidence="6">
    <location>
        <begin position="238"/>
        <end position="272"/>
    </location>
</feature>
<evidence type="ECO:0000313" key="8">
    <source>
        <dbReference type="EMBL" id="GJM92143.1"/>
    </source>
</evidence>
<keyword evidence="4 7" id="KW-1133">Transmembrane helix</keyword>
<evidence type="ECO:0000256" key="7">
    <source>
        <dbReference type="SAM" id="Phobius"/>
    </source>
</evidence>
<keyword evidence="9" id="KW-1185">Reference proteome</keyword>
<comment type="subcellular location">
    <subcellularLocation>
        <location evidence="1">Membrane</location>
        <topology evidence="1">Multi-pass membrane protein</topology>
    </subcellularLocation>
</comment>
<evidence type="ECO:0000256" key="2">
    <source>
        <dbReference type="ARBA" id="ARBA00008707"/>
    </source>
</evidence>
<dbReference type="InterPro" id="IPR007770">
    <property type="entry name" value="DMP"/>
</dbReference>
<evidence type="ECO:0000256" key="3">
    <source>
        <dbReference type="ARBA" id="ARBA00022692"/>
    </source>
</evidence>
<keyword evidence="5 7" id="KW-0472">Membrane</keyword>
<proteinExistence type="inferred from homology"/>
<feature type="compositionally biased region" description="Basic and acidic residues" evidence="6">
    <location>
        <begin position="29"/>
        <end position="41"/>
    </location>
</feature>
<evidence type="ECO:0000256" key="1">
    <source>
        <dbReference type="ARBA" id="ARBA00004141"/>
    </source>
</evidence>
<reference evidence="8" key="1">
    <citation type="journal article" date="2018" name="DNA Res.">
        <title>Multiple hybrid de novo genome assembly of finger millet, an orphan allotetraploid crop.</title>
        <authorList>
            <person name="Hatakeyama M."/>
            <person name="Aluri S."/>
            <person name="Balachadran M.T."/>
            <person name="Sivarajan S.R."/>
            <person name="Patrignani A."/>
            <person name="Gruter S."/>
            <person name="Poveda L."/>
            <person name="Shimizu-Inatsugi R."/>
            <person name="Baeten J."/>
            <person name="Francoijs K.J."/>
            <person name="Nataraja K.N."/>
            <person name="Reddy Y.A.N."/>
            <person name="Phadnis S."/>
            <person name="Ravikumar R.L."/>
            <person name="Schlapbach R."/>
            <person name="Sreeman S.M."/>
            <person name="Shimizu K.K."/>
        </authorList>
    </citation>
    <scope>NUCLEOTIDE SEQUENCE</scope>
</reference>
<evidence type="ECO:0000256" key="5">
    <source>
        <dbReference type="ARBA" id="ARBA00023136"/>
    </source>
</evidence>
<dbReference type="PANTHER" id="PTHR31621">
    <property type="entry name" value="PROTEIN DMP3"/>
    <property type="match status" value="1"/>
</dbReference>
<feature type="region of interest" description="Disordered" evidence="6">
    <location>
        <begin position="17"/>
        <end position="44"/>
    </location>
</feature>
<dbReference type="GO" id="GO:0016020">
    <property type="term" value="C:membrane"/>
    <property type="evidence" value="ECO:0007669"/>
    <property type="project" value="UniProtKB-SubCell"/>
</dbReference>
<name>A0AAV5C0K1_ELECO</name>
<dbReference type="Proteomes" id="UP001054889">
    <property type="component" value="Unassembled WGS sequence"/>
</dbReference>
<gene>
    <name evidence="8" type="primary">ga08577</name>
    <name evidence="8" type="ORF">PR202_ga08577</name>
</gene>
<feature type="transmembrane region" description="Helical" evidence="7">
    <location>
        <begin position="175"/>
        <end position="191"/>
    </location>
</feature>
<keyword evidence="3 7" id="KW-0812">Transmembrane</keyword>
<evidence type="ECO:0000256" key="4">
    <source>
        <dbReference type="ARBA" id="ARBA00022989"/>
    </source>
</evidence>
<dbReference type="Pfam" id="PF05078">
    <property type="entry name" value="DUF679"/>
    <property type="match status" value="1"/>
</dbReference>
<dbReference type="PANTHER" id="PTHR31621:SF27">
    <property type="entry name" value="OS01G0368500 PROTEIN"/>
    <property type="match status" value="1"/>
</dbReference>
<dbReference type="GO" id="GO:0005737">
    <property type="term" value="C:cytoplasm"/>
    <property type="evidence" value="ECO:0007669"/>
    <property type="project" value="UniProtKB-ARBA"/>
</dbReference>
<dbReference type="AlphaFoldDB" id="A0AAV5C0K1"/>
<accession>A0AAV5C0K1</accession>
<protein>
    <recommendedName>
        <fullName evidence="10">Transmembrane protein</fullName>
    </recommendedName>
</protein>
<dbReference type="GO" id="GO:0010256">
    <property type="term" value="P:endomembrane system organization"/>
    <property type="evidence" value="ECO:0007669"/>
    <property type="project" value="TreeGrafter"/>
</dbReference>
<organism evidence="8 9">
    <name type="scientific">Eleusine coracana subsp. coracana</name>
    <dbReference type="NCBI Taxonomy" id="191504"/>
    <lineage>
        <taxon>Eukaryota</taxon>
        <taxon>Viridiplantae</taxon>
        <taxon>Streptophyta</taxon>
        <taxon>Embryophyta</taxon>
        <taxon>Tracheophyta</taxon>
        <taxon>Spermatophyta</taxon>
        <taxon>Magnoliopsida</taxon>
        <taxon>Liliopsida</taxon>
        <taxon>Poales</taxon>
        <taxon>Poaceae</taxon>
        <taxon>PACMAD clade</taxon>
        <taxon>Chloridoideae</taxon>
        <taxon>Cynodonteae</taxon>
        <taxon>Eleusininae</taxon>
        <taxon>Eleusine</taxon>
    </lineage>
</organism>
<dbReference type="EMBL" id="BQKI01000004">
    <property type="protein sequence ID" value="GJM92143.1"/>
    <property type="molecule type" value="Genomic_DNA"/>
</dbReference>
<comment type="caution">
    <text evidence="8">The sequence shown here is derived from an EMBL/GenBank/DDBJ whole genome shotgun (WGS) entry which is preliminary data.</text>
</comment>
<evidence type="ECO:0000256" key="6">
    <source>
        <dbReference type="SAM" id="MobiDB-lite"/>
    </source>
</evidence>
<feature type="transmembrane region" description="Helical" evidence="7">
    <location>
        <begin position="211"/>
        <end position="230"/>
    </location>
</feature>
<evidence type="ECO:0000313" key="9">
    <source>
        <dbReference type="Proteomes" id="UP001054889"/>
    </source>
</evidence>
<comment type="similarity">
    <text evidence="2">Belongs to the plant DMP1 protein family.</text>
</comment>
<sequence>MQQRIYRSLHTHHRDETMGNIITSSSSSPRRDDETGDKETKGGVVESKSMKSWLIDKPLGTAANLSKLLPTGTTLTFQTLAPSFTKGGHCIGHGVNFCFTWGLIGFLTLLTGVLSFTDSVTDRDGRTYYGCATPHGLWLFNGDLDKLPLFHIDEEEEKKQQLEQLKQSKKLKKRDFMHAIVSAAVFTTLAFSDASVQRCVLPEESEQWKEFLANLPLAVGFLASFLFMIFPTARNGIGDDGPDAPPDMKPTAKPAGDQHAPHGNNPNKCSSSLMTMDTAQVAPHQTTSYEINDQVVV</sequence>
<reference evidence="8" key="2">
    <citation type="submission" date="2021-12" db="EMBL/GenBank/DDBJ databases">
        <title>Resequencing data analysis of finger millet.</title>
        <authorList>
            <person name="Hatakeyama M."/>
            <person name="Aluri S."/>
            <person name="Balachadran M.T."/>
            <person name="Sivarajan S.R."/>
            <person name="Poveda L."/>
            <person name="Shimizu-Inatsugi R."/>
            <person name="Schlapbach R."/>
            <person name="Sreeman S.M."/>
            <person name="Shimizu K.K."/>
        </authorList>
    </citation>
    <scope>NUCLEOTIDE SEQUENCE</scope>
</reference>